<proteinExistence type="predicted"/>
<dbReference type="InterPro" id="IPR001680">
    <property type="entry name" value="WD40_rpt"/>
</dbReference>
<evidence type="ECO:0000256" key="2">
    <source>
        <dbReference type="ARBA" id="ARBA00022737"/>
    </source>
</evidence>
<reference evidence="4" key="1">
    <citation type="submission" date="2022-07" db="EMBL/GenBank/DDBJ databases">
        <title>Genome analysis of Parmales, a sister group of diatoms, reveals the evolutionary specialization of diatoms from phago-mixotrophs to photoautotrophs.</title>
        <authorList>
            <person name="Ban H."/>
            <person name="Sato S."/>
            <person name="Yoshikawa S."/>
            <person name="Kazumasa Y."/>
            <person name="Nakamura Y."/>
            <person name="Ichinomiya M."/>
            <person name="Saitoh K."/>
            <person name="Sato N."/>
            <person name="Blanc-Mathieu R."/>
            <person name="Endo H."/>
            <person name="Kuwata A."/>
            <person name="Ogata H."/>
        </authorList>
    </citation>
    <scope>NUCLEOTIDE SEQUENCE</scope>
</reference>
<feature type="region of interest" description="Disordered" evidence="3">
    <location>
        <begin position="147"/>
        <end position="194"/>
    </location>
</feature>
<evidence type="ECO:0000313" key="4">
    <source>
        <dbReference type="EMBL" id="GMI31335.1"/>
    </source>
</evidence>
<dbReference type="PANTHER" id="PTHR44019">
    <property type="entry name" value="WD REPEAT-CONTAINING PROTEIN 55"/>
    <property type="match status" value="1"/>
</dbReference>
<feature type="compositionally biased region" description="Low complexity" evidence="3">
    <location>
        <begin position="109"/>
        <end position="121"/>
    </location>
</feature>
<feature type="non-terminal residue" evidence="4">
    <location>
        <position position="1"/>
    </location>
</feature>
<sequence length="556" mass="58881">FGVVPDMVFVLEHGKKGEGLEGLWDAVVGGGGGNFDTPERKKRASRDEEEEQEKEKEEVGGEEGGEAVSPPLSPGDAWLMGKDAEDIVEKLSQEKEGDNTEVLSPNPDNNNNNNNNSNNNSATPSRVTEATNRAKSWLTNVMSSANKAGKEAVGAMTEPEWPSPATSRDEDEPPPPPKPQVQVRAASAETRQGRYKTTRRRFFNHNRAKLKNMDPVLTPILPQRPVFTDSVTGIVAAGENQGMLVAGSRDGSVAVVSRQELTAVRSVKGAMPVSMVVGKLKFGMILSCGYDDAITNYKVGETGEIDRLGVHNAHDDACIDMDVVNVTGTGQQIVISGGDDCVVKVWAVGEDGVKGGEPLVDFYDAETPVLAVAGKMVGSKDECCVVAGCEDGTVRSWVYDLLTGDQKPLEVVGGGWGRMGSISCAGFVHDGPGDDMRFLVGGSGGTIRVMDYDSLGKIVCVCEANIRTSIRDFVTDGEFIVVAGGNGGIYLLRVKEREGGEGGFGIETVKEWGGIVEEGISKIELLRQGVGGGDGAVVLVVGGDDGTMGMLKIESE</sequence>
<dbReference type="InterPro" id="IPR050505">
    <property type="entry name" value="WDR55/POC1"/>
</dbReference>
<dbReference type="InterPro" id="IPR036322">
    <property type="entry name" value="WD40_repeat_dom_sf"/>
</dbReference>
<dbReference type="SMART" id="SM00320">
    <property type="entry name" value="WD40"/>
    <property type="match status" value="4"/>
</dbReference>
<keyword evidence="5" id="KW-1185">Reference proteome</keyword>
<dbReference type="Gene3D" id="2.130.10.10">
    <property type="entry name" value="YVTN repeat-like/Quinoprotein amine dehydrogenase"/>
    <property type="match status" value="1"/>
</dbReference>
<evidence type="ECO:0000313" key="5">
    <source>
        <dbReference type="Proteomes" id="UP001165082"/>
    </source>
</evidence>
<dbReference type="InterPro" id="IPR015943">
    <property type="entry name" value="WD40/YVTN_repeat-like_dom_sf"/>
</dbReference>
<evidence type="ECO:0000256" key="3">
    <source>
        <dbReference type="SAM" id="MobiDB-lite"/>
    </source>
</evidence>
<feature type="region of interest" description="Disordered" evidence="3">
    <location>
        <begin position="27"/>
        <end position="131"/>
    </location>
</feature>
<dbReference type="Proteomes" id="UP001165082">
    <property type="component" value="Unassembled WGS sequence"/>
</dbReference>
<dbReference type="OrthoDB" id="1068471at2759"/>
<feature type="compositionally biased region" description="Polar residues" evidence="3">
    <location>
        <begin position="122"/>
        <end position="131"/>
    </location>
</feature>
<comment type="caution">
    <text evidence="4">The sequence shown here is derived from an EMBL/GenBank/DDBJ whole genome shotgun (WGS) entry which is preliminary data.</text>
</comment>
<keyword evidence="2" id="KW-0677">Repeat</keyword>
<organism evidence="4 5">
    <name type="scientific">Triparma retinervis</name>
    <dbReference type="NCBI Taxonomy" id="2557542"/>
    <lineage>
        <taxon>Eukaryota</taxon>
        <taxon>Sar</taxon>
        <taxon>Stramenopiles</taxon>
        <taxon>Ochrophyta</taxon>
        <taxon>Bolidophyceae</taxon>
        <taxon>Parmales</taxon>
        <taxon>Triparmaceae</taxon>
        <taxon>Triparma</taxon>
    </lineage>
</organism>
<dbReference type="AlphaFoldDB" id="A0A9W7G392"/>
<dbReference type="EMBL" id="BRXZ01007664">
    <property type="protein sequence ID" value="GMI31335.1"/>
    <property type="molecule type" value="Genomic_DNA"/>
</dbReference>
<accession>A0A9W7G392</accession>
<dbReference type="PANTHER" id="PTHR44019:SF8">
    <property type="entry name" value="POC1 CENTRIOLAR PROTEIN HOMOLOG"/>
    <property type="match status" value="1"/>
</dbReference>
<feature type="compositionally biased region" description="Basic and acidic residues" evidence="3">
    <location>
        <begin position="82"/>
        <end position="98"/>
    </location>
</feature>
<name>A0A9W7G392_9STRA</name>
<dbReference type="SUPFAM" id="SSF50978">
    <property type="entry name" value="WD40 repeat-like"/>
    <property type="match status" value="1"/>
</dbReference>
<protein>
    <submittedName>
        <fullName evidence="4">Uncharacterized protein</fullName>
    </submittedName>
</protein>
<gene>
    <name evidence="4" type="ORF">TrRE_jg13512</name>
</gene>
<evidence type="ECO:0000256" key="1">
    <source>
        <dbReference type="ARBA" id="ARBA00022574"/>
    </source>
</evidence>
<keyword evidence="1" id="KW-0853">WD repeat</keyword>